<dbReference type="AlphaFoldDB" id="A0A8T2R550"/>
<dbReference type="EMBL" id="CM035434">
    <property type="protein sequence ID" value="KAH7291456.1"/>
    <property type="molecule type" value="Genomic_DNA"/>
</dbReference>
<dbReference type="PANTHER" id="PTHR14942:SF9">
    <property type="entry name" value="OS02G0188500 PROTEIN"/>
    <property type="match status" value="1"/>
</dbReference>
<name>A0A8T2R550_CERRI</name>
<dbReference type="InterPro" id="IPR039690">
    <property type="entry name" value="SNRNP25"/>
</dbReference>
<organism evidence="2 3">
    <name type="scientific">Ceratopteris richardii</name>
    <name type="common">Triangle waterfern</name>
    <dbReference type="NCBI Taxonomy" id="49495"/>
    <lineage>
        <taxon>Eukaryota</taxon>
        <taxon>Viridiplantae</taxon>
        <taxon>Streptophyta</taxon>
        <taxon>Embryophyta</taxon>
        <taxon>Tracheophyta</taxon>
        <taxon>Polypodiopsida</taxon>
        <taxon>Polypodiidae</taxon>
        <taxon>Polypodiales</taxon>
        <taxon>Pteridineae</taxon>
        <taxon>Pteridaceae</taxon>
        <taxon>Parkerioideae</taxon>
        <taxon>Ceratopteris</taxon>
    </lineage>
</organism>
<sequence>MHLPNFLIARGDQKHHERIKFPAHAFDNSDCFEPGSKGDLELLIRKNHDETRLPDYCKTPKRFKAFASPLRASPSPLKSFPSPFRAVGGEHHGIMSVLIRRMDGTSFVLEVQKRGTLFDLKKAIQDKFEADGYQISWPHVWGHFCLSFNGKKLLEEHTLLYKIGIQNSDELLFVRHIGVEHHKGSYFTNFMRKHRIIK</sequence>
<dbReference type="GO" id="GO:0000398">
    <property type="term" value="P:mRNA splicing, via spliceosome"/>
    <property type="evidence" value="ECO:0007669"/>
    <property type="project" value="InterPro"/>
</dbReference>
<dbReference type="Proteomes" id="UP000825935">
    <property type="component" value="Chromosome 29"/>
</dbReference>
<comment type="caution">
    <text evidence="2">The sequence shown here is derived from an EMBL/GenBank/DDBJ whole genome shotgun (WGS) entry which is preliminary data.</text>
</comment>
<dbReference type="OrthoDB" id="72819at2759"/>
<dbReference type="SUPFAM" id="SSF54236">
    <property type="entry name" value="Ubiquitin-like"/>
    <property type="match status" value="1"/>
</dbReference>
<dbReference type="Gene3D" id="3.10.20.90">
    <property type="entry name" value="Phosphatidylinositol 3-kinase Catalytic Subunit, Chain A, domain 1"/>
    <property type="match status" value="1"/>
</dbReference>
<dbReference type="PANTHER" id="PTHR14942">
    <property type="entry name" value="U11/U12 SMALL NUCLEAR RIBONUCLEOPROTEIN 25 KDA PROTEIN"/>
    <property type="match status" value="1"/>
</dbReference>
<reference evidence="2" key="1">
    <citation type="submission" date="2021-08" db="EMBL/GenBank/DDBJ databases">
        <title>WGS assembly of Ceratopteris richardii.</title>
        <authorList>
            <person name="Marchant D.B."/>
            <person name="Chen G."/>
            <person name="Jenkins J."/>
            <person name="Shu S."/>
            <person name="Leebens-Mack J."/>
            <person name="Grimwood J."/>
            <person name="Schmutz J."/>
            <person name="Soltis P."/>
            <person name="Soltis D."/>
            <person name="Chen Z.-H."/>
        </authorList>
    </citation>
    <scope>NUCLEOTIDE SEQUENCE</scope>
    <source>
        <strain evidence="2">Whitten #5841</strain>
        <tissue evidence="2">Leaf</tissue>
    </source>
</reference>
<keyword evidence="3" id="KW-1185">Reference proteome</keyword>
<dbReference type="Pfam" id="PF18036">
    <property type="entry name" value="Ubiquitin_4"/>
    <property type="match status" value="1"/>
</dbReference>
<dbReference type="InterPro" id="IPR029071">
    <property type="entry name" value="Ubiquitin-like_domsf"/>
</dbReference>
<dbReference type="CDD" id="cd17058">
    <property type="entry name" value="Ubl_SNRNP25"/>
    <property type="match status" value="1"/>
</dbReference>
<accession>A0A8T2R550</accession>
<gene>
    <name evidence="2" type="ORF">KP509_29G017500</name>
</gene>
<evidence type="ECO:0000313" key="3">
    <source>
        <dbReference type="Proteomes" id="UP000825935"/>
    </source>
</evidence>
<evidence type="ECO:0000259" key="1">
    <source>
        <dbReference type="Pfam" id="PF18036"/>
    </source>
</evidence>
<dbReference type="InterPro" id="IPR040610">
    <property type="entry name" value="SNRNP25_ubiquitin"/>
</dbReference>
<proteinExistence type="predicted"/>
<protein>
    <recommendedName>
        <fullName evidence="1">SNRNP25 ubiquitin-like domain-containing protein</fullName>
    </recommendedName>
</protein>
<feature type="domain" description="SNRNP25 ubiquitin-like" evidence="1">
    <location>
        <begin position="95"/>
        <end position="177"/>
    </location>
</feature>
<evidence type="ECO:0000313" key="2">
    <source>
        <dbReference type="EMBL" id="KAH7291456.1"/>
    </source>
</evidence>